<dbReference type="InterPro" id="IPR027417">
    <property type="entry name" value="P-loop_NTPase"/>
</dbReference>
<evidence type="ECO:0000259" key="4">
    <source>
        <dbReference type="Pfam" id="PF00685"/>
    </source>
</evidence>
<evidence type="ECO:0000256" key="1">
    <source>
        <dbReference type="ARBA" id="ARBA00005771"/>
    </source>
</evidence>
<dbReference type="InterPro" id="IPR000863">
    <property type="entry name" value="Sulfotransferase_dom"/>
</dbReference>
<organism evidence="5 6">
    <name type="scientific">Salvia divinorum</name>
    <name type="common">Maria pastora</name>
    <name type="synonym">Diviner's sage</name>
    <dbReference type="NCBI Taxonomy" id="28513"/>
    <lineage>
        <taxon>Eukaryota</taxon>
        <taxon>Viridiplantae</taxon>
        <taxon>Streptophyta</taxon>
        <taxon>Embryophyta</taxon>
        <taxon>Tracheophyta</taxon>
        <taxon>Spermatophyta</taxon>
        <taxon>Magnoliopsida</taxon>
        <taxon>eudicotyledons</taxon>
        <taxon>Gunneridae</taxon>
        <taxon>Pentapetalae</taxon>
        <taxon>asterids</taxon>
        <taxon>lamiids</taxon>
        <taxon>Lamiales</taxon>
        <taxon>Lamiaceae</taxon>
        <taxon>Nepetoideae</taxon>
        <taxon>Mentheae</taxon>
        <taxon>Salviinae</taxon>
        <taxon>Salvia</taxon>
        <taxon>Salvia subgen. Calosphace</taxon>
    </lineage>
</organism>
<feature type="domain" description="Sulfotransferase" evidence="4">
    <location>
        <begin position="51"/>
        <end position="210"/>
    </location>
</feature>
<sequence>MENDEFDIDLASLPKQKWVGDDHLVQYGGFWFVPQHISLIKRVIKHFNPFPTDVILASSPKTGTTWLKSLLYSILNHSSKHKLAFKHPHELVPFLEGPVLTHSNELPFSTALSDACRLFSTHISYQLLAKTLDSCESRIVYVTRNPKDNLVSLWHFMNKRRGHQPWTIDEAAYAFCHGVKPYGPYYDHVIGYRALYLKRPENVKFVTYEE</sequence>
<evidence type="ECO:0000313" key="5">
    <source>
        <dbReference type="EMBL" id="KAL1534733.1"/>
    </source>
</evidence>
<dbReference type="Pfam" id="PF00685">
    <property type="entry name" value="Sulfotransfer_1"/>
    <property type="match status" value="1"/>
</dbReference>
<keyword evidence="2 3" id="KW-0808">Transferase</keyword>
<dbReference type="PANTHER" id="PTHR11783">
    <property type="entry name" value="SULFOTRANSFERASE SULT"/>
    <property type="match status" value="1"/>
</dbReference>
<reference evidence="5 6" key="1">
    <citation type="submission" date="2024-06" db="EMBL/GenBank/DDBJ databases">
        <title>A chromosome level genome sequence of Diviner's sage (Salvia divinorum).</title>
        <authorList>
            <person name="Ford S.A."/>
            <person name="Ro D.-K."/>
            <person name="Ness R.W."/>
            <person name="Phillips M.A."/>
        </authorList>
    </citation>
    <scope>NUCLEOTIDE SEQUENCE [LARGE SCALE GENOMIC DNA]</scope>
    <source>
        <strain evidence="5">SAF-2024a</strain>
        <tissue evidence="5">Leaf</tissue>
    </source>
</reference>
<comment type="caution">
    <text evidence="5">The sequence shown here is derived from an EMBL/GenBank/DDBJ whole genome shotgun (WGS) entry which is preliminary data.</text>
</comment>
<dbReference type="Gene3D" id="3.40.50.300">
    <property type="entry name" value="P-loop containing nucleotide triphosphate hydrolases"/>
    <property type="match status" value="1"/>
</dbReference>
<dbReference type="SUPFAM" id="SSF52540">
    <property type="entry name" value="P-loop containing nucleoside triphosphate hydrolases"/>
    <property type="match status" value="1"/>
</dbReference>
<name>A0ABD1FSB1_SALDI</name>
<comment type="similarity">
    <text evidence="1 3">Belongs to the sulfotransferase 1 family.</text>
</comment>
<evidence type="ECO:0000256" key="3">
    <source>
        <dbReference type="RuleBase" id="RU361155"/>
    </source>
</evidence>
<accession>A0ABD1FSB1</accession>
<evidence type="ECO:0000256" key="2">
    <source>
        <dbReference type="ARBA" id="ARBA00022679"/>
    </source>
</evidence>
<dbReference type="AlphaFoldDB" id="A0ABD1FSB1"/>
<dbReference type="EMBL" id="JBEAFC010000012">
    <property type="protein sequence ID" value="KAL1534733.1"/>
    <property type="molecule type" value="Genomic_DNA"/>
</dbReference>
<dbReference type="EC" id="2.8.2.-" evidence="3"/>
<evidence type="ECO:0000313" key="6">
    <source>
        <dbReference type="Proteomes" id="UP001567538"/>
    </source>
</evidence>
<dbReference type="GO" id="GO:0016740">
    <property type="term" value="F:transferase activity"/>
    <property type="evidence" value="ECO:0007669"/>
    <property type="project" value="UniProtKB-KW"/>
</dbReference>
<gene>
    <name evidence="5" type="ORF">AAHA92_30878</name>
</gene>
<proteinExistence type="inferred from homology"/>
<protein>
    <recommendedName>
        <fullName evidence="3">Sulfotransferase</fullName>
        <ecNumber evidence="3">2.8.2.-</ecNumber>
    </recommendedName>
</protein>
<dbReference type="Proteomes" id="UP001567538">
    <property type="component" value="Unassembled WGS sequence"/>
</dbReference>
<keyword evidence="6" id="KW-1185">Reference proteome</keyword>